<keyword evidence="3" id="KW-1185">Reference proteome</keyword>
<dbReference type="EMBL" id="FMZC01000007">
    <property type="protein sequence ID" value="SDD60373.1"/>
    <property type="molecule type" value="Genomic_DNA"/>
</dbReference>
<feature type="compositionally biased region" description="Basic and acidic residues" evidence="1">
    <location>
        <begin position="146"/>
        <end position="175"/>
    </location>
</feature>
<dbReference type="RefSeq" id="WP_245711377.1">
    <property type="nucleotide sequence ID" value="NZ_FMZC01000007.1"/>
</dbReference>
<evidence type="ECO:0000313" key="3">
    <source>
        <dbReference type="Proteomes" id="UP000198781"/>
    </source>
</evidence>
<accession>A0A1G6W3S4</accession>
<evidence type="ECO:0000256" key="1">
    <source>
        <dbReference type="SAM" id="MobiDB-lite"/>
    </source>
</evidence>
<dbReference type="AlphaFoldDB" id="A0A1G6W3S4"/>
<feature type="region of interest" description="Disordered" evidence="1">
    <location>
        <begin position="146"/>
        <end position="178"/>
    </location>
</feature>
<dbReference type="STRING" id="187868.SAMN05192589_107217"/>
<feature type="region of interest" description="Disordered" evidence="1">
    <location>
        <begin position="1"/>
        <end position="60"/>
    </location>
</feature>
<organism evidence="2 3">
    <name type="scientific">Paracidovorax valerianellae</name>
    <dbReference type="NCBI Taxonomy" id="187868"/>
    <lineage>
        <taxon>Bacteria</taxon>
        <taxon>Pseudomonadati</taxon>
        <taxon>Pseudomonadota</taxon>
        <taxon>Betaproteobacteria</taxon>
        <taxon>Burkholderiales</taxon>
        <taxon>Comamonadaceae</taxon>
        <taxon>Paracidovorax</taxon>
    </lineage>
</organism>
<sequence length="332" mass="34178">MASKRPRPPQADTRNARVKPNDYPSPGPIGNTTGIVVPDTAPNPHGNSAPPIKPTEPEKSWWSRWGSDVVHTGLDVVGLIPGAGEIADGANALIYLAEGDKVNAAISAAAMIPGAGMAATGAKYGKKAVGAAAEAVGKKTAREAEEALAKREAKEAEEAAAKKAEGNGGGKDKGNPRCVLRPYSPDTCKAEGRTGHHVVPDRVFRTGPRGSPHPFGITEAEGLVICVDGANVSRSKEHGKIHAIYDPMERAAGLAGNPPGTAKLGVLEAAGALSVGKITGCNPILLEAQLRAFHQLKGLNVDTVVRADPSGKIPIDFSKIGPGKTTQGGPLR</sequence>
<protein>
    <submittedName>
        <fullName evidence="2">Uncharacterized protein</fullName>
    </submittedName>
</protein>
<dbReference type="CDD" id="cd20745">
    <property type="entry name" value="FIX_RhsA_AHH_HNH-like"/>
    <property type="match status" value="1"/>
</dbReference>
<dbReference type="Proteomes" id="UP000198781">
    <property type="component" value="Unassembled WGS sequence"/>
</dbReference>
<evidence type="ECO:0000313" key="2">
    <source>
        <dbReference type="EMBL" id="SDD60373.1"/>
    </source>
</evidence>
<proteinExistence type="predicted"/>
<name>A0A1G6W3S4_9BURK</name>
<gene>
    <name evidence="2" type="ORF">SAMN05192589_107217</name>
</gene>
<reference evidence="2 3" key="1">
    <citation type="submission" date="2016-10" db="EMBL/GenBank/DDBJ databases">
        <authorList>
            <person name="de Groot N.N."/>
        </authorList>
    </citation>
    <scope>NUCLEOTIDE SEQUENCE [LARGE SCALE GENOMIC DNA]</scope>
    <source>
        <strain evidence="2 3">DSM 16619</strain>
    </source>
</reference>